<dbReference type="Pfam" id="PF04307">
    <property type="entry name" value="YdjM"/>
    <property type="match status" value="1"/>
</dbReference>
<name>A0A0W1RAN2_9EURY</name>
<accession>A0A0W1RAN2</accession>
<reference evidence="2 3" key="1">
    <citation type="submission" date="2015-12" db="EMBL/GenBank/DDBJ databases">
        <title>Haloprofundus marisrubri gen. nov., sp. nov., an extremely halophilic archaeon isolated from the Discovery deep brine-seawater interface in the Red Sea.</title>
        <authorList>
            <person name="Zhang G."/>
            <person name="Stingl U."/>
            <person name="Rashid M."/>
        </authorList>
    </citation>
    <scope>NUCLEOTIDE SEQUENCE [LARGE SCALE GENOMIC DNA]</scope>
    <source>
        <strain evidence="2 3">SB9</strain>
    </source>
</reference>
<dbReference type="InterPro" id="IPR007404">
    <property type="entry name" value="YdjM-like"/>
</dbReference>
<dbReference type="OrthoDB" id="328023at2157"/>
<dbReference type="Proteomes" id="UP000054387">
    <property type="component" value="Unassembled WGS sequence"/>
</dbReference>
<evidence type="ECO:0000256" key="1">
    <source>
        <dbReference type="SAM" id="Phobius"/>
    </source>
</evidence>
<dbReference type="RefSeq" id="WP_058581488.1">
    <property type="nucleotide sequence ID" value="NZ_LOPU01000018.1"/>
</dbReference>
<organism evidence="2 3">
    <name type="scientific">Haloprofundus marisrubri</name>
    <dbReference type="NCBI Taxonomy" id="1514971"/>
    <lineage>
        <taxon>Archaea</taxon>
        <taxon>Methanobacteriati</taxon>
        <taxon>Methanobacteriota</taxon>
        <taxon>Stenosarchaea group</taxon>
        <taxon>Halobacteria</taxon>
        <taxon>Halobacteriales</taxon>
        <taxon>Haloferacaceae</taxon>
        <taxon>Haloprofundus</taxon>
    </lineage>
</organism>
<feature type="transmembrane region" description="Helical" evidence="1">
    <location>
        <begin position="6"/>
        <end position="22"/>
    </location>
</feature>
<dbReference type="AlphaFoldDB" id="A0A0W1RAN2"/>
<keyword evidence="1" id="KW-0812">Transmembrane</keyword>
<protein>
    <recommendedName>
        <fullName evidence="4">Metal-dependent hydrolase</fullName>
    </recommendedName>
</protein>
<feature type="transmembrane region" description="Helical" evidence="1">
    <location>
        <begin position="27"/>
        <end position="47"/>
    </location>
</feature>
<feature type="transmembrane region" description="Helical" evidence="1">
    <location>
        <begin position="103"/>
        <end position="124"/>
    </location>
</feature>
<evidence type="ECO:0000313" key="2">
    <source>
        <dbReference type="EMBL" id="KTG10133.1"/>
    </source>
</evidence>
<gene>
    <name evidence="2" type="ORF">AUR64_11090</name>
</gene>
<comment type="caution">
    <text evidence="2">The sequence shown here is derived from an EMBL/GenBank/DDBJ whole genome shotgun (WGS) entry which is preliminary data.</text>
</comment>
<feature type="transmembrane region" description="Helical" evidence="1">
    <location>
        <begin position="154"/>
        <end position="172"/>
    </location>
</feature>
<feature type="transmembrane region" description="Helical" evidence="1">
    <location>
        <begin position="59"/>
        <end position="82"/>
    </location>
</feature>
<keyword evidence="1" id="KW-0472">Membrane</keyword>
<evidence type="ECO:0000313" key="3">
    <source>
        <dbReference type="Proteomes" id="UP000054387"/>
    </source>
</evidence>
<dbReference type="EMBL" id="LOPU01000018">
    <property type="protein sequence ID" value="KTG10133.1"/>
    <property type="molecule type" value="Genomic_DNA"/>
</dbReference>
<proteinExistence type="predicted"/>
<evidence type="ECO:0008006" key="4">
    <source>
        <dbReference type="Google" id="ProtNLM"/>
    </source>
</evidence>
<keyword evidence="3" id="KW-1185">Reference proteome</keyword>
<keyword evidence="1" id="KW-1133">Transmembrane helix</keyword>
<sequence length="182" mass="19536">MVDVSGHLGLALIALSPAWFLVDRDSALLFVGLGLPFGMLPDIDLYLSKAIATVQHHGVTHTLLFVGIVSVVLAPLLGRTVVPWAANRGLLSRTADALDRPSVFAGLAVFVGGAAHVFGDILSAPDISQPIEPLWPFVQGSVGIDVVYYNSNPVNFGLLAAGVLLNVVLWQWRQRRLQPRRA</sequence>